<accession>A0A8R1DWL6</accession>
<keyword evidence="1" id="KW-0479">Metal-binding</keyword>
<feature type="domain" description="C2H2-type" evidence="7">
    <location>
        <begin position="298"/>
        <end position="325"/>
    </location>
</feature>
<dbReference type="SMART" id="SM00355">
    <property type="entry name" value="ZnF_C2H2"/>
    <property type="match status" value="4"/>
</dbReference>
<evidence type="ECO:0000256" key="2">
    <source>
        <dbReference type="ARBA" id="ARBA00022737"/>
    </source>
</evidence>
<reference evidence="8" key="2">
    <citation type="submission" date="2022-06" db="UniProtKB">
        <authorList>
            <consortium name="EnsemblMetazoa"/>
        </authorList>
    </citation>
    <scope>IDENTIFICATION</scope>
    <source>
        <strain evidence="8">DF5081</strain>
    </source>
</reference>
<organism evidence="8 9">
    <name type="scientific">Caenorhabditis japonica</name>
    <dbReference type="NCBI Taxonomy" id="281687"/>
    <lineage>
        <taxon>Eukaryota</taxon>
        <taxon>Metazoa</taxon>
        <taxon>Ecdysozoa</taxon>
        <taxon>Nematoda</taxon>
        <taxon>Chromadorea</taxon>
        <taxon>Rhabditida</taxon>
        <taxon>Rhabditina</taxon>
        <taxon>Rhabditomorpha</taxon>
        <taxon>Rhabditoidea</taxon>
        <taxon>Rhabditidae</taxon>
        <taxon>Peloderinae</taxon>
        <taxon>Caenorhabditis</taxon>
    </lineage>
</organism>
<name>A0A8R1DWL6_CAEJA</name>
<dbReference type="PANTHER" id="PTHR24403">
    <property type="entry name" value="ZINC FINGER PROTEIN"/>
    <property type="match status" value="1"/>
</dbReference>
<reference evidence="9" key="1">
    <citation type="submission" date="2010-08" db="EMBL/GenBank/DDBJ databases">
        <authorList>
            <consortium name="Caenorhabditis japonica Sequencing Consortium"/>
            <person name="Wilson R.K."/>
        </authorList>
    </citation>
    <scope>NUCLEOTIDE SEQUENCE [LARGE SCALE GENOMIC DNA]</scope>
    <source>
        <strain evidence="9">DF5081</strain>
    </source>
</reference>
<dbReference type="OMA" id="THGHERQ"/>
<evidence type="ECO:0000256" key="3">
    <source>
        <dbReference type="ARBA" id="ARBA00022771"/>
    </source>
</evidence>
<dbReference type="InterPro" id="IPR036236">
    <property type="entry name" value="Znf_C2H2_sf"/>
</dbReference>
<evidence type="ECO:0000256" key="5">
    <source>
        <dbReference type="PROSITE-ProRule" id="PRU00042"/>
    </source>
</evidence>
<dbReference type="InterPro" id="IPR013087">
    <property type="entry name" value="Znf_C2H2_type"/>
</dbReference>
<dbReference type="GO" id="GO:0005634">
    <property type="term" value="C:nucleus"/>
    <property type="evidence" value="ECO:0007669"/>
    <property type="project" value="TreeGrafter"/>
</dbReference>
<dbReference type="InterPro" id="IPR050688">
    <property type="entry name" value="Zinc_finger/UBP_domain"/>
</dbReference>
<keyword evidence="9" id="KW-1185">Reference proteome</keyword>
<feature type="compositionally biased region" description="Low complexity" evidence="6">
    <location>
        <begin position="115"/>
        <end position="130"/>
    </location>
</feature>
<dbReference type="AlphaFoldDB" id="A0A8R1DWL6"/>
<feature type="region of interest" description="Disordered" evidence="6">
    <location>
        <begin position="1"/>
        <end position="40"/>
    </location>
</feature>
<keyword evidence="3 5" id="KW-0863">Zinc-finger</keyword>
<dbReference type="Proteomes" id="UP000005237">
    <property type="component" value="Unassembled WGS sequence"/>
</dbReference>
<evidence type="ECO:0000256" key="4">
    <source>
        <dbReference type="ARBA" id="ARBA00022833"/>
    </source>
</evidence>
<dbReference type="SUPFAM" id="SSF57667">
    <property type="entry name" value="beta-beta-alpha zinc fingers"/>
    <property type="match status" value="1"/>
</dbReference>
<keyword evidence="2" id="KW-0677">Repeat</keyword>
<dbReference type="Gene3D" id="3.30.160.60">
    <property type="entry name" value="Classic Zinc Finger"/>
    <property type="match status" value="2"/>
</dbReference>
<dbReference type="GO" id="GO:0008270">
    <property type="term" value="F:zinc ion binding"/>
    <property type="evidence" value="ECO:0007669"/>
    <property type="project" value="UniProtKB-KW"/>
</dbReference>
<evidence type="ECO:0000256" key="1">
    <source>
        <dbReference type="ARBA" id="ARBA00022723"/>
    </source>
</evidence>
<evidence type="ECO:0000259" key="7">
    <source>
        <dbReference type="PROSITE" id="PS50157"/>
    </source>
</evidence>
<feature type="region of interest" description="Disordered" evidence="6">
    <location>
        <begin position="115"/>
        <end position="211"/>
    </location>
</feature>
<feature type="domain" description="C2H2-type" evidence="7">
    <location>
        <begin position="57"/>
        <end position="84"/>
    </location>
</feature>
<protein>
    <recommendedName>
        <fullName evidence="7">C2H2-type domain-containing protein</fullName>
    </recommendedName>
</protein>
<dbReference type="PROSITE" id="PS00028">
    <property type="entry name" value="ZINC_FINGER_C2H2_1"/>
    <property type="match status" value="1"/>
</dbReference>
<evidence type="ECO:0000313" key="9">
    <source>
        <dbReference type="Proteomes" id="UP000005237"/>
    </source>
</evidence>
<dbReference type="PANTHER" id="PTHR24403:SF67">
    <property type="entry name" value="FI01116P-RELATED"/>
    <property type="match status" value="1"/>
</dbReference>
<dbReference type="GO" id="GO:0045944">
    <property type="term" value="P:positive regulation of transcription by RNA polymerase II"/>
    <property type="evidence" value="ECO:0007669"/>
    <property type="project" value="TreeGrafter"/>
</dbReference>
<sequence>MSQQLSTRSGRKITKPKTFKEPDEEFPDDKENATNGKKRQSMGKLIKIKMEDNSDLFLCGKCPATFVSRHAFYYHDKQHGGTPKNFSCGYCDYSTASKKCIGSHTELHLAKARSAESMSLSARPSSRSEMNNNDESYQETRVKQKYMKQTVKSEPPDSGLEEISDIPTAREMPPKRNTTKKNSKSRTPENDFCRKRKREYAKRSPSPFPPQNRLLVSVNSFLLDFNVEKAKKYLNSATHGHERQQRKNRYLRDNAEQRRLRPLSLFELHESCSRHRDPSAPPRFRALPPPVLNKSDRYKCTHCSFKSAHLTEFNRHQAHHENEAEFKCDHCNFMDSEEEQVAVHMTTHHE</sequence>
<keyword evidence="4" id="KW-0862">Zinc</keyword>
<evidence type="ECO:0000256" key="6">
    <source>
        <dbReference type="SAM" id="MobiDB-lite"/>
    </source>
</evidence>
<dbReference type="PROSITE" id="PS50157">
    <property type="entry name" value="ZINC_FINGER_C2H2_2"/>
    <property type="match status" value="2"/>
</dbReference>
<proteinExistence type="predicted"/>
<evidence type="ECO:0000313" key="8">
    <source>
        <dbReference type="EnsemblMetazoa" id="CJA12534.1"/>
    </source>
</evidence>
<dbReference type="EnsemblMetazoa" id="CJA12534.1">
    <property type="protein sequence ID" value="CJA12534.1"/>
    <property type="gene ID" value="WBGene00131738"/>
</dbReference>